<dbReference type="PANTHER" id="PTHR43092">
    <property type="entry name" value="L-CYSTEINE DESULFHYDRASE"/>
    <property type="match status" value="1"/>
</dbReference>
<dbReference type="InterPro" id="IPR015421">
    <property type="entry name" value="PyrdxlP-dep_Trfase_major"/>
</dbReference>
<name>A0A077R6Z0_9BASI</name>
<dbReference type="AlphaFoldDB" id="A0A077R6Z0"/>
<evidence type="ECO:0000259" key="2">
    <source>
        <dbReference type="Pfam" id="PF00266"/>
    </source>
</evidence>
<dbReference type="InterPro" id="IPR000192">
    <property type="entry name" value="Aminotrans_V_dom"/>
</dbReference>
<keyword evidence="1" id="KW-0663">Pyridoxal phosphate</keyword>
<dbReference type="SUPFAM" id="SSF53383">
    <property type="entry name" value="PLP-dependent transferases"/>
    <property type="match status" value="1"/>
</dbReference>
<dbReference type="Pfam" id="PF00266">
    <property type="entry name" value="Aminotran_5"/>
    <property type="match status" value="1"/>
</dbReference>
<dbReference type="InterPro" id="IPR015424">
    <property type="entry name" value="PyrdxlP-dep_Trfase"/>
</dbReference>
<accession>A0A077R6Z0</accession>
<sequence length="463" mass="51549">MNLTGRRQPAAMLPLEQRLEGHRAALLSQPFPGFGHAVKPFFGFDPSYVPLNNGSFGSCPNYVLDHYRELLAEAERWPDTFLRAQYQPLLFQARKQVADLVGCEVEDLVFVNNATSGVNVVLRGLNGTWEEGQAILVYETIYGACGQTAQYIVDSNPNYKLQIVKVALEYPITHDEVVAKTEAAIIDAESNMIKIRVGVVDAITSLPGVIVPWERICTLFRSHKILSLVDGAHAVGQIPLNLKSTDPDFFISNCHKWLFAHRGVAFLYTPKRNQHFAQAIPTSHDYVSPNLAPPTGPPLLSSDAPSNYVGRWDWTGTQDLSNYLTIPAALEFRRWLGGEEAIMNYNTTLALKAGQIVSTKLGKGSVVMEVDNPTESEKLTACMVNVSIPITTAKDDELAYLADKLQTRLMKENNTFVVFRVHAAKIWCRLSAQVWLQQSDFEWVADKIAQLVLEEEMQAKASI</sequence>
<evidence type="ECO:0000313" key="3">
    <source>
        <dbReference type="EMBL" id="CDI54818.1"/>
    </source>
</evidence>
<evidence type="ECO:0000256" key="1">
    <source>
        <dbReference type="ARBA" id="ARBA00022898"/>
    </source>
</evidence>
<dbReference type="Gene3D" id="3.40.640.10">
    <property type="entry name" value="Type I PLP-dependent aspartate aminotransferase-like (Major domain)"/>
    <property type="match status" value="1"/>
</dbReference>
<protein>
    <submittedName>
        <fullName evidence="3">Related to isopenicillin N epimerase</fullName>
    </submittedName>
</protein>
<dbReference type="PANTHER" id="PTHR43092:SF2">
    <property type="entry name" value="HERCYNYLCYSTEINE SULFOXIDE LYASE"/>
    <property type="match status" value="1"/>
</dbReference>
<reference evidence="3" key="1">
    <citation type="journal article" date="2014" name="Genome Biol. Evol.">
        <title>Gene Loss Rather Than Gene Gain Is Associated with a Host Jump from Monocots to Dicots in the Smut Fungus Melanopsichium pennsylvanicum.</title>
        <authorList>
            <person name="Sharma R."/>
            <person name="Mishra B."/>
            <person name="Runge F."/>
            <person name="Thines M."/>
        </authorList>
    </citation>
    <scope>NUCLEOTIDE SEQUENCE</scope>
    <source>
        <strain evidence="3">4</strain>
    </source>
</reference>
<feature type="domain" description="Aminotransferase class V" evidence="2">
    <location>
        <begin position="82"/>
        <end position="277"/>
    </location>
</feature>
<dbReference type="EMBL" id="HG529628">
    <property type="protein sequence ID" value="CDI54818.1"/>
    <property type="molecule type" value="Genomic_DNA"/>
</dbReference>
<proteinExistence type="predicted"/>
<organism evidence="3">
    <name type="scientific">Melanopsichium pennsylvanicum 4</name>
    <dbReference type="NCBI Taxonomy" id="1398559"/>
    <lineage>
        <taxon>Eukaryota</taxon>
        <taxon>Fungi</taxon>
        <taxon>Dikarya</taxon>
        <taxon>Basidiomycota</taxon>
        <taxon>Ustilaginomycotina</taxon>
        <taxon>Ustilaginomycetes</taxon>
        <taxon>Ustilaginales</taxon>
        <taxon>Ustilaginaceae</taxon>
        <taxon>Melanopsichium</taxon>
    </lineage>
</organism>